<dbReference type="PANTHER" id="PTHR35333:SF3">
    <property type="entry name" value="BETA-LACTAMASE-TYPE TRANSPEPTIDASE FOLD CONTAINING PROTEIN"/>
    <property type="match status" value="1"/>
</dbReference>
<keyword evidence="7" id="KW-0732">Signal</keyword>
<comment type="catalytic activity">
    <reaction evidence="1 6">
        <text>a beta-lactam + H2O = a substituted beta-amino acid</text>
        <dbReference type="Rhea" id="RHEA:20401"/>
        <dbReference type="ChEBI" id="CHEBI:15377"/>
        <dbReference type="ChEBI" id="CHEBI:35627"/>
        <dbReference type="ChEBI" id="CHEBI:140347"/>
        <dbReference type="EC" id="3.5.2.6"/>
    </reaction>
</comment>
<dbReference type="AlphaFoldDB" id="A0A511QCP9"/>
<evidence type="ECO:0000256" key="6">
    <source>
        <dbReference type="RuleBase" id="RU361140"/>
    </source>
</evidence>
<evidence type="ECO:0000259" key="8">
    <source>
        <dbReference type="Pfam" id="PF13354"/>
    </source>
</evidence>
<dbReference type="GO" id="GO:0030655">
    <property type="term" value="P:beta-lactam antibiotic catabolic process"/>
    <property type="evidence" value="ECO:0007669"/>
    <property type="project" value="InterPro"/>
</dbReference>
<evidence type="ECO:0000256" key="7">
    <source>
        <dbReference type="SAM" id="SignalP"/>
    </source>
</evidence>
<evidence type="ECO:0000256" key="5">
    <source>
        <dbReference type="ARBA" id="ARBA00023251"/>
    </source>
</evidence>
<dbReference type="EMBL" id="BJXJ01000009">
    <property type="protein sequence ID" value="GEM75070.1"/>
    <property type="molecule type" value="Genomic_DNA"/>
</dbReference>
<name>A0A511QCP9_9VIBR</name>
<dbReference type="Proteomes" id="UP000321922">
    <property type="component" value="Unassembled WGS sequence"/>
</dbReference>
<feature type="signal peptide" evidence="7">
    <location>
        <begin position="1"/>
        <end position="19"/>
    </location>
</feature>
<sequence>MKIPLALSVLSFFSSLVMSADLTASLTEIERESTGRIGVAVIDTKDNKLWNYHGHDFFPMMSTFKTLACAHMLYQVDRGQIKTAKSIPVTKDDLVNWNPVTEHFVGSTMTLQSLCNAAMTMSDNAAANLVLKAIGGPESLTAFLQRNGDKATRLDDIEPQLNYVDIGSKRNSTTPLTMMKTIEKLTLGSVLSEQSKRQLLLWMKANMVSDGLLRAVVPKDWQVADRSGGGVNGSRTYTGMIWRKNRDPIFIGIFVARTKYKTVPELNKLVRTISVAVLEEFL</sequence>
<proteinExistence type="inferred from homology"/>
<dbReference type="RefSeq" id="WP_039982166.1">
    <property type="nucleotide sequence ID" value="NZ_BAOJ01000095.1"/>
</dbReference>
<dbReference type="GO" id="GO:0046677">
    <property type="term" value="P:response to antibiotic"/>
    <property type="evidence" value="ECO:0007669"/>
    <property type="project" value="UniProtKB-UniRule"/>
</dbReference>
<evidence type="ECO:0000256" key="4">
    <source>
        <dbReference type="ARBA" id="ARBA00022801"/>
    </source>
</evidence>
<keyword evidence="4 6" id="KW-0378">Hydrolase</keyword>
<evidence type="ECO:0000313" key="10">
    <source>
        <dbReference type="Proteomes" id="UP000321922"/>
    </source>
</evidence>
<accession>A0A511QCP9</accession>
<dbReference type="GO" id="GO:0008800">
    <property type="term" value="F:beta-lactamase activity"/>
    <property type="evidence" value="ECO:0007669"/>
    <property type="project" value="UniProtKB-UniRule"/>
</dbReference>
<reference evidence="9 10" key="1">
    <citation type="submission" date="2019-07" db="EMBL/GenBank/DDBJ databases">
        <title>Whole genome shotgun sequence of Vibrio sagamiensis NBRC 104589.</title>
        <authorList>
            <person name="Hosoyama A."/>
            <person name="Uohara A."/>
            <person name="Ohji S."/>
            <person name="Ichikawa N."/>
        </authorList>
    </citation>
    <scope>NUCLEOTIDE SEQUENCE [LARGE SCALE GENOMIC DNA]</scope>
    <source>
        <strain evidence="9 10">NBRC 104589</strain>
    </source>
</reference>
<dbReference type="OrthoDB" id="9784149at2"/>
<dbReference type="PROSITE" id="PS00146">
    <property type="entry name" value="BETA_LACTAMASE_A"/>
    <property type="match status" value="1"/>
</dbReference>
<evidence type="ECO:0000256" key="3">
    <source>
        <dbReference type="ARBA" id="ARBA00012865"/>
    </source>
</evidence>
<dbReference type="Gene3D" id="3.40.710.10">
    <property type="entry name" value="DD-peptidase/beta-lactamase superfamily"/>
    <property type="match status" value="1"/>
</dbReference>
<dbReference type="PANTHER" id="PTHR35333">
    <property type="entry name" value="BETA-LACTAMASE"/>
    <property type="match status" value="1"/>
</dbReference>
<dbReference type="EC" id="3.5.2.6" evidence="3 6"/>
<dbReference type="InterPro" id="IPR012338">
    <property type="entry name" value="Beta-lactam/transpept-like"/>
</dbReference>
<keyword evidence="10" id="KW-1185">Reference proteome</keyword>
<comment type="caution">
    <text evidence="9">The sequence shown here is derived from an EMBL/GenBank/DDBJ whole genome shotgun (WGS) entry which is preliminary data.</text>
</comment>
<comment type="similarity">
    <text evidence="2 6">Belongs to the class-A beta-lactamase family.</text>
</comment>
<evidence type="ECO:0000313" key="9">
    <source>
        <dbReference type="EMBL" id="GEM75070.1"/>
    </source>
</evidence>
<dbReference type="NCBIfam" id="NF033103">
    <property type="entry name" value="bla_class_A"/>
    <property type="match status" value="1"/>
</dbReference>
<dbReference type="SUPFAM" id="SSF56601">
    <property type="entry name" value="beta-lactamase/transpeptidase-like"/>
    <property type="match status" value="1"/>
</dbReference>
<dbReference type="Pfam" id="PF13354">
    <property type="entry name" value="Beta-lactamase2"/>
    <property type="match status" value="1"/>
</dbReference>
<dbReference type="InterPro" id="IPR023650">
    <property type="entry name" value="Beta-lactam_class-A_AS"/>
</dbReference>
<dbReference type="PRINTS" id="PR00118">
    <property type="entry name" value="BLACTAMASEA"/>
</dbReference>
<evidence type="ECO:0000256" key="2">
    <source>
        <dbReference type="ARBA" id="ARBA00009009"/>
    </source>
</evidence>
<dbReference type="InterPro" id="IPR045155">
    <property type="entry name" value="Beta-lactam_cat"/>
</dbReference>
<feature type="chain" id="PRO_5021897725" description="Beta-lactamase" evidence="7">
    <location>
        <begin position="20"/>
        <end position="282"/>
    </location>
</feature>
<evidence type="ECO:0000256" key="1">
    <source>
        <dbReference type="ARBA" id="ARBA00001526"/>
    </source>
</evidence>
<organism evidence="9 10">
    <name type="scientific">Vibrio sagamiensis NBRC 104589</name>
    <dbReference type="NCBI Taxonomy" id="1219064"/>
    <lineage>
        <taxon>Bacteria</taxon>
        <taxon>Pseudomonadati</taxon>
        <taxon>Pseudomonadota</taxon>
        <taxon>Gammaproteobacteria</taxon>
        <taxon>Vibrionales</taxon>
        <taxon>Vibrionaceae</taxon>
        <taxon>Vibrio</taxon>
    </lineage>
</organism>
<protein>
    <recommendedName>
        <fullName evidence="3 6">Beta-lactamase</fullName>
        <ecNumber evidence="3 6">3.5.2.6</ecNumber>
    </recommendedName>
</protein>
<feature type="domain" description="Beta-lactamase class A catalytic" evidence="8">
    <location>
        <begin position="38"/>
        <end position="255"/>
    </location>
</feature>
<keyword evidence="5 6" id="KW-0046">Antibiotic resistance</keyword>
<gene>
    <name evidence="9" type="ORF">VSA01S_11820</name>
</gene>
<dbReference type="InterPro" id="IPR000871">
    <property type="entry name" value="Beta-lactam_class-A"/>
</dbReference>